<organism evidence="2">
    <name type="scientific">Chromera velia CCMP2878</name>
    <dbReference type="NCBI Taxonomy" id="1169474"/>
    <lineage>
        <taxon>Eukaryota</taxon>
        <taxon>Sar</taxon>
        <taxon>Alveolata</taxon>
        <taxon>Colpodellida</taxon>
        <taxon>Chromeraceae</taxon>
        <taxon>Chromera</taxon>
    </lineage>
</organism>
<dbReference type="PANTHER" id="PTHR37827">
    <property type="entry name" value="TUDOR DOMAIN-CONTAINING PROTEIN"/>
    <property type="match status" value="1"/>
</dbReference>
<evidence type="ECO:0000259" key="1">
    <source>
        <dbReference type="PROSITE" id="PS50304"/>
    </source>
</evidence>
<protein>
    <recommendedName>
        <fullName evidence="1">Tudor domain-containing protein</fullName>
    </recommendedName>
</protein>
<dbReference type="PROSITE" id="PS50304">
    <property type="entry name" value="TUDOR"/>
    <property type="match status" value="1"/>
</dbReference>
<dbReference type="VEuPathDB" id="CryptoDB:Cvel_28359"/>
<name>A0A0G4HK29_9ALVE</name>
<proteinExistence type="predicted"/>
<dbReference type="AlphaFoldDB" id="A0A0G4HK29"/>
<gene>
    <name evidence="2" type="ORF">Cvel_28359</name>
</gene>
<dbReference type="InterPro" id="IPR002999">
    <property type="entry name" value="Tudor"/>
</dbReference>
<reference evidence="2" key="1">
    <citation type="submission" date="2014-11" db="EMBL/GenBank/DDBJ databases">
        <authorList>
            <person name="Otto D Thomas"/>
            <person name="Naeem Raeece"/>
        </authorList>
    </citation>
    <scope>NUCLEOTIDE SEQUENCE</scope>
</reference>
<dbReference type="Gene3D" id="2.30.30.140">
    <property type="match status" value="1"/>
</dbReference>
<accession>A0A0G4HK29</accession>
<evidence type="ECO:0000313" key="2">
    <source>
        <dbReference type="EMBL" id="CEM44442.1"/>
    </source>
</evidence>
<dbReference type="PANTHER" id="PTHR37827:SF1">
    <property type="entry name" value="HNH DOMAIN-CONTAINING PROTEIN"/>
    <property type="match status" value="1"/>
</dbReference>
<dbReference type="EMBL" id="CDMZ01002932">
    <property type="protein sequence ID" value="CEM44442.1"/>
    <property type="molecule type" value="Genomic_DNA"/>
</dbReference>
<dbReference type="CDD" id="cd04508">
    <property type="entry name" value="Tudor_SF"/>
    <property type="match status" value="1"/>
</dbReference>
<feature type="domain" description="Tudor" evidence="1">
    <location>
        <begin position="104"/>
        <end position="182"/>
    </location>
</feature>
<sequence length="289" mass="31738">MDANPSRVSPSTVLRSLLEPHLYSPDGRPLGTELLDYICEAFVEELAEGKTTLLSDIRRLLETLITDAGGSPDGEVIESIVCDLACKGVLADITKQPEASGSADVPAGSRCQAVLTADGEWHDAVVVSAVERPSKAQTEKEGEGASSGRSVPLYLVRFDRFGVEQEVSRDQLVLEAERADTDLSLAASCEMCERVLPLTKHHLIPRTTHPRMRKEGWTTDQLSEGVMICRPCHDMVHRAEDEATLAKEWRTLDALKAHPFLKGYIEYARKQKVKSKRIPQHSTAAVTAP</sequence>